<proteinExistence type="predicted"/>
<gene>
    <name evidence="1" type="ORF">H9912_01440</name>
</gene>
<organism evidence="1 2">
    <name type="scientific">Candidatus Eisenbergiella stercorigallinarum</name>
    <dbReference type="NCBI Taxonomy" id="2838557"/>
    <lineage>
        <taxon>Bacteria</taxon>
        <taxon>Bacillati</taxon>
        <taxon>Bacillota</taxon>
        <taxon>Clostridia</taxon>
        <taxon>Lachnospirales</taxon>
        <taxon>Lachnospiraceae</taxon>
        <taxon>Eisenbergiella</taxon>
    </lineage>
</organism>
<protein>
    <submittedName>
        <fullName evidence="1">Uncharacterized protein</fullName>
    </submittedName>
</protein>
<dbReference type="EMBL" id="DWUW01000042">
    <property type="protein sequence ID" value="HJD30583.1"/>
    <property type="molecule type" value="Genomic_DNA"/>
</dbReference>
<accession>A0A9D2TZX7</accession>
<dbReference type="AlphaFoldDB" id="A0A9D2TZX7"/>
<name>A0A9D2TZX7_9FIRM</name>
<sequence>MAYFFVNSVTEERIACEQNATKNEAHISDMMAKLRQTLYGNKGEH</sequence>
<comment type="caution">
    <text evidence="1">The sequence shown here is derived from an EMBL/GenBank/DDBJ whole genome shotgun (WGS) entry which is preliminary data.</text>
</comment>
<reference evidence="1" key="2">
    <citation type="submission" date="2021-04" db="EMBL/GenBank/DDBJ databases">
        <authorList>
            <person name="Gilroy R."/>
        </authorList>
    </citation>
    <scope>NUCLEOTIDE SEQUENCE</scope>
    <source>
        <strain evidence="1">ChiHjej8B7-25341</strain>
    </source>
</reference>
<evidence type="ECO:0000313" key="2">
    <source>
        <dbReference type="Proteomes" id="UP000823851"/>
    </source>
</evidence>
<evidence type="ECO:0000313" key="1">
    <source>
        <dbReference type="EMBL" id="HJD30583.1"/>
    </source>
</evidence>
<dbReference type="Proteomes" id="UP000823851">
    <property type="component" value="Unassembled WGS sequence"/>
</dbReference>
<reference evidence="1" key="1">
    <citation type="journal article" date="2021" name="PeerJ">
        <title>Extensive microbial diversity within the chicken gut microbiome revealed by metagenomics and culture.</title>
        <authorList>
            <person name="Gilroy R."/>
            <person name="Ravi A."/>
            <person name="Getino M."/>
            <person name="Pursley I."/>
            <person name="Horton D.L."/>
            <person name="Alikhan N.F."/>
            <person name="Baker D."/>
            <person name="Gharbi K."/>
            <person name="Hall N."/>
            <person name="Watson M."/>
            <person name="Adriaenssens E.M."/>
            <person name="Foster-Nyarko E."/>
            <person name="Jarju S."/>
            <person name="Secka A."/>
            <person name="Antonio M."/>
            <person name="Oren A."/>
            <person name="Chaudhuri R.R."/>
            <person name="La Ragione R."/>
            <person name="Hildebrand F."/>
            <person name="Pallen M.J."/>
        </authorList>
    </citation>
    <scope>NUCLEOTIDE SEQUENCE</scope>
    <source>
        <strain evidence="1">ChiHjej8B7-25341</strain>
    </source>
</reference>